<evidence type="ECO:0000313" key="4">
    <source>
        <dbReference type="Proteomes" id="UP000756921"/>
    </source>
</evidence>
<evidence type="ECO:0000256" key="2">
    <source>
        <dbReference type="SAM" id="SignalP"/>
    </source>
</evidence>
<feature type="compositionally biased region" description="Polar residues" evidence="1">
    <location>
        <begin position="150"/>
        <end position="160"/>
    </location>
</feature>
<accession>A0A9P6G3W4</accession>
<comment type="caution">
    <text evidence="3">The sequence shown here is derived from an EMBL/GenBank/DDBJ whole genome shotgun (WGS) entry which is preliminary data.</text>
</comment>
<name>A0A9P6G3W4_9PLEO</name>
<feature type="region of interest" description="Disordered" evidence="1">
    <location>
        <begin position="134"/>
        <end position="162"/>
    </location>
</feature>
<organism evidence="3 4">
    <name type="scientific">Paraphaeosphaeria minitans</name>
    <dbReference type="NCBI Taxonomy" id="565426"/>
    <lineage>
        <taxon>Eukaryota</taxon>
        <taxon>Fungi</taxon>
        <taxon>Dikarya</taxon>
        <taxon>Ascomycota</taxon>
        <taxon>Pezizomycotina</taxon>
        <taxon>Dothideomycetes</taxon>
        <taxon>Pleosporomycetidae</taxon>
        <taxon>Pleosporales</taxon>
        <taxon>Massarineae</taxon>
        <taxon>Didymosphaeriaceae</taxon>
        <taxon>Paraphaeosphaeria</taxon>
    </lineage>
</organism>
<keyword evidence="4" id="KW-1185">Reference proteome</keyword>
<evidence type="ECO:0000313" key="3">
    <source>
        <dbReference type="EMBL" id="KAF9728616.1"/>
    </source>
</evidence>
<dbReference type="Proteomes" id="UP000756921">
    <property type="component" value="Unassembled WGS sequence"/>
</dbReference>
<feature type="chain" id="PRO_5040184974" evidence="2">
    <location>
        <begin position="21"/>
        <end position="251"/>
    </location>
</feature>
<dbReference type="AlphaFoldDB" id="A0A9P6G3W4"/>
<sequence>MASRTFILALLLSFQWAVEARFFNLFRPGINGPRNVPYGDIDLHDKRRVANTIQVPRDIELTEGNAPRFGHLRVRQEGGVVTTPDPFTETVTETADPITETEQGPDLGTLSKPILIDNLRQRWLTNCGDDNGNADTYYRDRDRDRDDNGDTSSSYNYTNHLNHKEHNLNSYTVSNENHDSYGHINFHRNFCVRVQNHSHPDHHNYISTATSQHNNYKYCNENCTYYYHINVGCQCNDYLYFDTASSDHDCG</sequence>
<reference evidence="3" key="1">
    <citation type="journal article" date="2020" name="Mol. Plant Microbe Interact.">
        <title>Genome Sequence of the Biocontrol Agent Coniothyrium minitans strain Conio (IMI 134523).</title>
        <authorList>
            <person name="Patel D."/>
            <person name="Shittu T.A."/>
            <person name="Baroncelli R."/>
            <person name="Muthumeenakshi S."/>
            <person name="Osborne T.H."/>
            <person name="Janganan T.K."/>
            <person name="Sreenivasaprasad S."/>
        </authorList>
    </citation>
    <scope>NUCLEOTIDE SEQUENCE</scope>
    <source>
        <strain evidence="3">Conio</strain>
    </source>
</reference>
<proteinExistence type="predicted"/>
<evidence type="ECO:0000256" key="1">
    <source>
        <dbReference type="SAM" id="MobiDB-lite"/>
    </source>
</evidence>
<gene>
    <name evidence="3" type="ORF">PMIN01_13444</name>
</gene>
<feature type="compositionally biased region" description="Basic and acidic residues" evidence="1">
    <location>
        <begin position="137"/>
        <end position="148"/>
    </location>
</feature>
<dbReference type="EMBL" id="WJXW01000019">
    <property type="protein sequence ID" value="KAF9728616.1"/>
    <property type="molecule type" value="Genomic_DNA"/>
</dbReference>
<feature type="signal peptide" evidence="2">
    <location>
        <begin position="1"/>
        <end position="20"/>
    </location>
</feature>
<keyword evidence="2" id="KW-0732">Signal</keyword>
<protein>
    <submittedName>
        <fullName evidence="3">Uncharacterized protein</fullName>
    </submittedName>
</protein>